<dbReference type="EMBL" id="MN739012">
    <property type="protein sequence ID" value="QHT35041.1"/>
    <property type="molecule type" value="Genomic_DNA"/>
</dbReference>
<accession>A0A6C0F2D3</accession>
<proteinExistence type="predicted"/>
<reference evidence="2" key="1">
    <citation type="journal article" date="2020" name="Nature">
        <title>Giant virus diversity and host interactions through global metagenomics.</title>
        <authorList>
            <person name="Schulz F."/>
            <person name="Roux S."/>
            <person name="Paez-Espino D."/>
            <person name="Jungbluth S."/>
            <person name="Walsh D.A."/>
            <person name="Denef V.J."/>
            <person name="McMahon K.D."/>
            <person name="Konstantinidis K.T."/>
            <person name="Eloe-Fadrosh E.A."/>
            <person name="Kyrpides N.C."/>
            <person name="Woyke T."/>
        </authorList>
    </citation>
    <scope>NUCLEOTIDE SEQUENCE</scope>
    <source>
        <strain evidence="2">GVMAG-M-3300009180-1</strain>
    </source>
</reference>
<sequence length="206" mass="24384">MFDIATKIALIRYLEHITIDASESRGLETMNERQLDDLIRLRRVEPTNAESMARTKKAMDRHNAVCAMLQKEREEELRKIQAEELNMKYDQLPVEMKTRFIQFIQDNQNLFGVMDFEWLDNMQLYPPIEFWTGKYAIVLYEIVSRLLFGHQNRDEYEPIDAALVGNFTYGKTEIGNICNDLLVSVLDTDIKNVLFWKYAKVRLYEE</sequence>
<feature type="coiled-coil region" evidence="1">
    <location>
        <begin position="59"/>
        <end position="86"/>
    </location>
</feature>
<dbReference type="AlphaFoldDB" id="A0A6C0F2D3"/>
<organism evidence="2">
    <name type="scientific">viral metagenome</name>
    <dbReference type="NCBI Taxonomy" id="1070528"/>
    <lineage>
        <taxon>unclassified sequences</taxon>
        <taxon>metagenomes</taxon>
        <taxon>organismal metagenomes</taxon>
    </lineage>
</organism>
<evidence type="ECO:0000313" key="2">
    <source>
        <dbReference type="EMBL" id="QHT35041.1"/>
    </source>
</evidence>
<name>A0A6C0F2D3_9ZZZZ</name>
<keyword evidence="1" id="KW-0175">Coiled coil</keyword>
<evidence type="ECO:0000256" key="1">
    <source>
        <dbReference type="SAM" id="Coils"/>
    </source>
</evidence>
<protein>
    <submittedName>
        <fullName evidence="2">Uncharacterized protein</fullName>
    </submittedName>
</protein>